<dbReference type="EMBL" id="LJCR01001951">
    <property type="protein sequence ID" value="KPV49468.1"/>
    <property type="molecule type" value="Genomic_DNA"/>
</dbReference>
<evidence type="ECO:0000313" key="2">
    <source>
        <dbReference type="Proteomes" id="UP000050509"/>
    </source>
</evidence>
<protein>
    <submittedName>
        <fullName evidence="1">Uncharacterized protein</fullName>
    </submittedName>
</protein>
<dbReference type="Proteomes" id="UP000050509">
    <property type="component" value="Unassembled WGS sequence"/>
</dbReference>
<proteinExistence type="predicted"/>
<organism evidence="1 2">
    <name type="scientific">Kouleothrix aurantiaca</name>
    <dbReference type="NCBI Taxonomy" id="186479"/>
    <lineage>
        <taxon>Bacteria</taxon>
        <taxon>Bacillati</taxon>
        <taxon>Chloroflexota</taxon>
        <taxon>Chloroflexia</taxon>
        <taxon>Chloroflexales</taxon>
        <taxon>Roseiflexineae</taxon>
        <taxon>Roseiflexaceae</taxon>
        <taxon>Kouleothrix</taxon>
    </lineage>
</organism>
<evidence type="ECO:0000313" key="1">
    <source>
        <dbReference type="EMBL" id="KPV49468.1"/>
    </source>
</evidence>
<name>A0A0P9DA74_9CHLR</name>
<dbReference type="AlphaFoldDB" id="A0A0P9DA74"/>
<gene>
    <name evidence="1" type="ORF">SE17_32475</name>
</gene>
<keyword evidence="2" id="KW-1185">Reference proteome</keyword>
<sequence length="141" mass="16598">MYVRWVVRKHKNADTANVTFHDAYLVESYRDGDNTPRQRTICYLGNIRQIDHEFPTIERELFLLRAERILASTPAVPADERASIIDMLRAKVPALTEAEAIEAFRNNMRWYYQWLRSRGGNPSRDELLRMLESFDERIGPL</sequence>
<dbReference type="PATRIC" id="fig|186479.3.peg.3495"/>
<reference evidence="1 2" key="1">
    <citation type="submission" date="2015-09" db="EMBL/GenBank/DDBJ databases">
        <title>Draft genome sequence of Kouleothrix aurantiaca JCM 19913.</title>
        <authorList>
            <person name="Hemp J."/>
        </authorList>
    </citation>
    <scope>NUCLEOTIDE SEQUENCE [LARGE SCALE GENOMIC DNA]</scope>
    <source>
        <strain evidence="1 2">COM-B</strain>
    </source>
</reference>
<accession>A0A0P9DA74</accession>
<comment type="caution">
    <text evidence="1">The sequence shown here is derived from an EMBL/GenBank/DDBJ whole genome shotgun (WGS) entry which is preliminary data.</text>
</comment>